<evidence type="ECO:0000313" key="2">
    <source>
        <dbReference type="EMBL" id="TFC98806.1"/>
    </source>
</evidence>
<evidence type="ECO:0000313" key="3">
    <source>
        <dbReference type="Proteomes" id="UP000297853"/>
    </source>
</evidence>
<sequence>MVAAITGFASSFVLVIAGLQAVGATDDQAASGLLALCLLVGITCVMLPWYFKMPISFAWSTPRGGASRGRRADHGRLRRRRRRIPGLRCSDRALWTLDSGLWTLDSGRRWGGPSPSAVW</sequence>
<organism evidence="2 3">
    <name type="scientific">Cryobacterium sinapicolor</name>
    <dbReference type="NCBI Taxonomy" id="1259236"/>
    <lineage>
        <taxon>Bacteria</taxon>
        <taxon>Bacillati</taxon>
        <taxon>Actinomycetota</taxon>
        <taxon>Actinomycetes</taxon>
        <taxon>Micrococcales</taxon>
        <taxon>Microbacteriaceae</taxon>
        <taxon>Cryobacterium</taxon>
    </lineage>
</organism>
<dbReference type="EMBL" id="SOGQ01000050">
    <property type="protein sequence ID" value="TFC98806.1"/>
    <property type="molecule type" value="Genomic_DNA"/>
</dbReference>
<gene>
    <name evidence="2" type="ORF">E3T28_10320</name>
</gene>
<feature type="transmembrane region" description="Helical" evidence="1">
    <location>
        <begin position="31"/>
        <end position="51"/>
    </location>
</feature>
<proteinExistence type="predicted"/>
<keyword evidence="1" id="KW-0472">Membrane</keyword>
<name>A0ABY2J523_9MICO</name>
<protein>
    <submittedName>
        <fullName evidence="2">Uncharacterized protein</fullName>
    </submittedName>
</protein>
<dbReference type="RefSeq" id="WP_134430632.1">
    <property type="nucleotide sequence ID" value="NZ_SOGQ01000050.1"/>
</dbReference>
<keyword evidence="3" id="KW-1185">Reference proteome</keyword>
<dbReference type="PANTHER" id="PTHR30199">
    <property type="entry name" value="MFS FAMILY TRANSPORTER, PREDICTED SUBSTRATE BENZOATE"/>
    <property type="match status" value="1"/>
</dbReference>
<comment type="caution">
    <text evidence="2">The sequence shown here is derived from an EMBL/GenBank/DDBJ whole genome shotgun (WGS) entry which is preliminary data.</text>
</comment>
<dbReference type="PANTHER" id="PTHR30199:SF0">
    <property type="entry name" value="INNER MEMBRANE PROTEIN YDCO"/>
    <property type="match status" value="1"/>
</dbReference>
<dbReference type="InterPro" id="IPR004711">
    <property type="entry name" value="Benzoate_Transporter"/>
</dbReference>
<keyword evidence="1" id="KW-0812">Transmembrane</keyword>
<accession>A0ABY2J523</accession>
<keyword evidence="1" id="KW-1133">Transmembrane helix</keyword>
<dbReference type="Pfam" id="PF03594">
    <property type="entry name" value="BenE"/>
    <property type="match status" value="1"/>
</dbReference>
<evidence type="ECO:0000256" key="1">
    <source>
        <dbReference type="SAM" id="Phobius"/>
    </source>
</evidence>
<dbReference type="Proteomes" id="UP000297853">
    <property type="component" value="Unassembled WGS sequence"/>
</dbReference>
<reference evidence="2 3" key="1">
    <citation type="submission" date="2019-03" db="EMBL/GenBank/DDBJ databases">
        <title>Genomics of glacier-inhabiting Cryobacterium strains.</title>
        <authorList>
            <person name="Liu Q."/>
            <person name="Xin Y.-H."/>
        </authorList>
    </citation>
    <scope>NUCLEOTIDE SEQUENCE [LARGE SCALE GENOMIC DNA]</scope>
    <source>
        <strain evidence="2 3">TMT1-23-1</strain>
    </source>
</reference>